<accession>A0AAV5WRI9</accession>
<dbReference type="EMBL" id="BTSY01000006">
    <property type="protein sequence ID" value="GMT33220.1"/>
    <property type="molecule type" value="Genomic_DNA"/>
</dbReference>
<feature type="compositionally biased region" description="Low complexity" evidence="1">
    <location>
        <begin position="41"/>
        <end position="52"/>
    </location>
</feature>
<feature type="transmembrane region" description="Helical" evidence="2">
    <location>
        <begin position="82"/>
        <end position="100"/>
    </location>
</feature>
<dbReference type="Proteomes" id="UP001432322">
    <property type="component" value="Unassembled WGS sequence"/>
</dbReference>
<keyword evidence="4" id="KW-1185">Reference proteome</keyword>
<proteinExistence type="predicted"/>
<protein>
    <submittedName>
        <fullName evidence="3">Uncharacterized protein</fullName>
    </submittedName>
</protein>
<keyword evidence="2" id="KW-0812">Transmembrane</keyword>
<evidence type="ECO:0000313" key="3">
    <source>
        <dbReference type="EMBL" id="GMT33220.1"/>
    </source>
</evidence>
<dbReference type="AlphaFoldDB" id="A0AAV5WRI9"/>
<keyword evidence="2" id="KW-0472">Membrane</keyword>
<name>A0AAV5WRI9_9BILA</name>
<evidence type="ECO:0000313" key="4">
    <source>
        <dbReference type="Proteomes" id="UP001432322"/>
    </source>
</evidence>
<keyword evidence="2" id="KW-1133">Transmembrane helix</keyword>
<evidence type="ECO:0000256" key="2">
    <source>
        <dbReference type="SAM" id="Phobius"/>
    </source>
</evidence>
<feature type="transmembrane region" description="Helical" evidence="2">
    <location>
        <begin position="161"/>
        <end position="181"/>
    </location>
</feature>
<organism evidence="3 4">
    <name type="scientific">Pristionchus fissidentatus</name>
    <dbReference type="NCBI Taxonomy" id="1538716"/>
    <lineage>
        <taxon>Eukaryota</taxon>
        <taxon>Metazoa</taxon>
        <taxon>Ecdysozoa</taxon>
        <taxon>Nematoda</taxon>
        <taxon>Chromadorea</taxon>
        <taxon>Rhabditida</taxon>
        <taxon>Rhabditina</taxon>
        <taxon>Diplogasteromorpha</taxon>
        <taxon>Diplogasteroidea</taxon>
        <taxon>Neodiplogasteridae</taxon>
        <taxon>Pristionchus</taxon>
    </lineage>
</organism>
<feature type="transmembrane region" description="Helical" evidence="2">
    <location>
        <begin position="120"/>
        <end position="140"/>
    </location>
</feature>
<gene>
    <name evidence="3" type="ORF">PFISCL1PPCAC_24517</name>
</gene>
<evidence type="ECO:0000256" key="1">
    <source>
        <dbReference type="SAM" id="MobiDB-lite"/>
    </source>
</evidence>
<feature type="transmembrane region" description="Helical" evidence="2">
    <location>
        <begin position="217"/>
        <end position="239"/>
    </location>
</feature>
<reference evidence="3" key="1">
    <citation type="submission" date="2023-10" db="EMBL/GenBank/DDBJ databases">
        <title>Genome assembly of Pristionchus species.</title>
        <authorList>
            <person name="Yoshida K."/>
            <person name="Sommer R.J."/>
        </authorList>
    </citation>
    <scope>NUCLEOTIDE SEQUENCE</scope>
    <source>
        <strain evidence="3">RS5133</strain>
    </source>
</reference>
<sequence length="270" mass="30471">MIPYRYSEGCTCHRCSEEKPKRNRKRTKIVSSSDSIPPTPLSSVPSTSFTPTSTPFTSTFPCVPSRPSTHYKKDSRGSYEEPRCILLLLLVLGSGVWLFSHRHSIKNSFSDDASNRPLEVLQSSFILALFAGSLASLIEVPKGKTHCLSLLIDFLDASLDLLDIAVTVEVIMILLLLDVVIDEENSSSFFSLLFSFFSSLFSSDYSRMEEIEKNKKLFAEIHPFLAVHLVIGGLIQYVITVLHHFHRSVRRYSIPLGENDRTLLNERKLK</sequence>
<feature type="region of interest" description="Disordered" evidence="1">
    <location>
        <begin position="23"/>
        <end position="52"/>
    </location>
</feature>
<comment type="caution">
    <text evidence="3">The sequence shown here is derived from an EMBL/GenBank/DDBJ whole genome shotgun (WGS) entry which is preliminary data.</text>
</comment>